<gene>
    <name evidence="2" type="ORF">C7B43_10950</name>
</gene>
<feature type="transmembrane region" description="Helical" evidence="1">
    <location>
        <begin position="107"/>
        <end position="132"/>
    </location>
</feature>
<name>A0A2T2X079_9FIRM</name>
<evidence type="ECO:0000313" key="3">
    <source>
        <dbReference type="Proteomes" id="UP000242699"/>
    </source>
</evidence>
<feature type="transmembrane region" description="Helical" evidence="1">
    <location>
        <begin position="357"/>
        <end position="377"/>
    </location>
</feature>
<feature type="transmembrane region" description="Helical" evidence="1">
    <location>
        <begin position="62"/>
        <end position="87"/>
    </location>
</feature>
<protein>
    <recommendedName>
        <fullName evidence="4">Glycosyltransferase RgtA/B/C/D-like domain-containing protein</fullName>
    </recommendedName>
</protein>
<feature type="transmembrane region" description="Helical" evidence="1">
    <location>
        <begin position="139"/>
        <end position="158"/>
    </location>
</feature>
<feature type="transmembrane region" description="Helical" evidence="1">
    <location>
        <begin position="389"/>
        <end position="407"/>
    </location>
</feature>
<proteinExistence type="predicted"/>
<feature type="transmembrane region" description="Helical" evidence="1">
    <location>
        <begin position="237"/>
        <end position="255"/>
    </location>
</feature>
<dbReference type="Proteomes" id="UP000242699">
    <property type="component" value="Unassembled WGS sequence"/>
</dbReference>
<feature type="transmembrane region" description="Helical" evidence="1">
    <location>
        <begin position="267"/>
        <end position="287"/>
    </location>
</feature>
<keyword evidence="1" id="KW-0812">Transmembrane</keyword>
<evidence type="ECO:0008006" key="4">
    <source>
        <dbReference type="Google" id="ProtNLM"/>
    </source>
</evidence>
<dbReference type="AlphaFoldDB" id="A0A2T2X079"/>
<organism evidence="2 3">
    <name type="scientific">Sulfobacillus benefaciens</name>
    <dbReference type="NCBI Taxonomy" id="453960"/>
    <lineage>
        <taxon>Bacteria</taxon>
        <taxon>Bacillati</taxon>
        <taxon>Bacillota</taxon>
        <taxon>Clostridia</taxon>
        <taxon>Eubacteriales</taxon>
        <taxon>Clostridiales Family XVII. Incertae Sedis</taxon>
        <taxon>Sulfobacillus</taxon>
    </lineage>
</organism>
<feature type="transmembrane region" description="Helical" evidence="1">
    <location>
        <begin position="419"/>
        <end position="440"/>
    </location>
</feature>
<reference evidence="2 3" key="1">
    <citation type="journal article" date="2014" name="BMC Genomics">
        <title>Comparison of environmental and isolate Sulfobacillus genomes reveals diverse carbon, sulfur, nitrogen, and hydrogen metabolisms.</title>
        <authorList>
            <person name="Justice N.B."/>
            <person name="Norman A."/>
            <person name="Brown C.T."/>
            <person name="Singh A."/>
            <person name="Thomas B.C."/>
            <person name="Banfield J.F."/>
        </authorList>
    </citation>
    <scope>NUCLEOTIDE SEQUENCE [LARGE SCALE GENOMIC DNA]</scope>
    <source>
        <strain evidence="2">AMDSBA1</strain>
    </source>
</reference>
<dbReference type="EMBL" id="PXYT01000023">
    <property type="protein sequence ID" value="PSR27895.1"/>
    <property type="molecule type" value="Genomic_DNA"/>
</dbReference>
<sequence>MRLKNLPKNFTMMVTHLEVNHMNLEIMTTHQNAIQKDFVNSRSRGLAPIPLQTQTMSNDAKWLGFSAFVLGLALGAYLTLHLHYMSYDAVSRVAHAFFVLWSRDPHLGAIGFVWTPLSSILSLPIVVFYPLWPQLVREGIAGIPVSALFSGIGTYYLTKLLIRFNIPQPWRTGMVLIYMLNPMILLYSANGMTDGMLAACVIATYYGVFTYLQVGSLKALTSAAFWLVVGLGVRYEAIPFGIMVALGVAISQIIGRESWSVIRGTGILLLAPLTAGGALWLYFNWLIMKNPFYFLDGTYSNIAQTKLSGYEQYIRTHEMSHPINSLLYISHFTLFFWPLILGIAMGIFLLGRRGSDTFVPVVLGGLIGPLLLDFTLLLKGNLAPWDRYFIYYIPTGFVLVCYIAAKMAHIFPRLIKRPFLGWGLITLLLLSGSFGTYYALQTSQLGSPDGAIVRMALENKSMTSITPGSLALIRFMNHHPHMIVLTDDFTTGVPVVIQVNNPRQFIITSDYDYKSILLNPRGRASAFLVPQPTGAAGHLVDINRYYPTMWYGKVSWVHLIRQFNNVDGTSYRLYGIDSTAP</sequence>
<evidence type="ECO:0000313" key="2">
    <source>
        <dbReference type="EMBL" id="PSR27895.1"/>
    </source>
</evidence>
<feature type="transmembrane region" description="Helical" evidence="1">
    <location>
        <begin position="328"/>
        <end position="350"/>
    </location>
</feature>
<keyword evidence="1" id="KW-0472">Membrane</keyword>
<comment type="caution">
    <text evidence="2">The sequence shown here is derived from an EMBL/GenBank/DDBJ whole genome shotgun (WGS) entry which is preliminary data.</text>
</comment>
<feature type="transmembrane region" description="Helical" evidence="1">
    <location>
        <begin position="196"/>
        <end position="217"/>
    </location>
</feature>
<evidence type="ECO:0000256" key="1">
    <source>
        <dbReference type="SAM" id="Phobius"/>
    </source>
</evidence>
<accession>A0A2T2X079</accession>
<keyword evidence="1" id="KW-1133">Transmembrane helix</keyword>
<feature type="transmembrane region" description="Helical" evidence="1">
    <location>
        <begin position="170"/>
        <end position="189"/>
    </location>
</feature>